<keyword evidence="2" id="KW-1185">Reference proteome</keyword>
<sequence length="108" mass="11891">MVQPKSDLRSRQAIGQVEFRGVHMIAHRHRHRAMERLCEGHSPVGRSNQPVVGPLHLSSLHGFVDGINDVADKRIAIPDPLAADHTRIQGQCIADQDVLSSIGNEYTA</sequence>
<evidence type="ECO:0000313" key="1">
    <source>
        <dbReference type="EMBL" id="TWU21085.1"/>
    </source>
</evidence>
<protein>
    <submittedName>
        <fullName evidence="1">Uncharacterized protein</fullName>
    </submittedName>
</protein>
<proteinExistence type="predicted"/>
<reference evidence="1 2" key="1">
    <citation type="submission" date="2019-02" db="EMBL/GenBank/DDBJ databases">
        <title>Deep-cultivation of Planctomycetes and their phenomic and genomic characterization uncovers novel biology.</title>
        <authorList>
            <person name="Wiegand S."/>
            <person name="Jogler M."/>
            <person name="Boedeker C."/>
            <person name="Pinto D."/>
            <person name="Vollmers J."/>
            <person name="Rivas-Marin E."/>
            <person name="Kohn T."/>
            <person name="Peeters S.H."/>
            <person name="Heuer A."/>
            <person name="Rast P."/>
            <person name="Oberbeckmann S."/>
            <person name="Bunk B."/>
            <person name="Jeske O."/>
            <person name="Meyerdierks A."/>
            <person name="Storesund J.E."/>
            <person name="Kallscheuer N."/>
            <person name="Luecker S."/>
            <person name="Lage O.M."/>
            <person name="Pohl T."/>
            <person name="Merkel B.J."/>
            <person name="Hornburger P."/>
            <person name="Mueller R.-W."/>
            <person name="Bruemmer F."/>
            <person name="Labrenz M."/>
            <person name="Spormann A.M."/>
            <person name="Op Den Camp H."/>
            <person name="Overmann J."/>
            <person name="Amann R."/>
            <person name="Jetten M.S.M."/>
            <person name="Mascher T."/>
            <person name="Medema M.H."/>
            <person name="Devos D.P."/>
            <person name="Kaster A.-K."/>
            <person name="Ovreas L."/>
            <person name="Rohde M."/>
            <person name="Galperin M.Y."/>
            <person name="Jogler C."/>
        </authorList>
    </citation>
    <scope>NUCLEOTIDE SEQUENCE [LARGE SCALE GENOMIC DNA]</scope>
    <source>
        <strain evidence="1 2">Pla52o</strain>
    </source>
</reference>
<gene>
    <name evidence="1" type="ORF">Pla52o_41170</name>
</gene>
<dbReference type="AlphaFoldDB" id="A0A5C6CAH8"/>
<organism evidence="1 2">
    <name type="scientific">Novipirellula galeiformis</name>
    <dbReference type="NCBI Taxonomy" id="2528004"/>
    <lineage>
        <taxon>Bacteria</taxon>
        <taxon>Pseudomonadati</taxon>
        <taxon>Planctomycetota</taxon>
        <taxon>Planctomycetia</taxon>
        <taxon>Pirellulales</taxon>
        <taxon>Pirellulaceae</taxon>
        <taxon>Novipirellula</taxon>
    </lineage>
</organism>
<dbReference type="EMBL" id="SJPT01000007">
    <property type="protein sequence ID" value="TWU21085.1"/>
    <property type="molecule type" value="Genomic_DNA"/>
</dbReference>
<accession>A0A5C6CAH8</accession>
<dbReference type="Proteomes" id="UP000316304">
    <property type="component" value="Unassembled WGS sequence"/>
</dbReference>
<comment type="caution">
    <text evidence="1">The sequence shown here is derived from an EMBL/GenBank/DDBJ whole genome shotgun (WGS) entry which is preliminary data.</text>
</comment>
<name>A0A5C6CAH8_9BACT</name>
<evidence type="ECO:0000313" key="2">
    <source>
        <dbReference type="Proteomes" id="UP000316304"/>
    </source>
</evidence>